<keyword evidence="2" id="KW-0436">Ligase</keyword>
<evidence type="ECO:0000313" key="3">
    <source>
        <dbReference type="EMBL" id="JAP97575.1"/>
    </source>
</evidence>
<dbReference type="EMBL" id="GDHC01021053">
    <property type="protein sequence ID" value="JAP97575.1"/>
    <property type="molecule type" value="Transcribed_RNA"/>
</dbReference>
<gene>
    <name evidence="2" type="primary">ligA_29</name>
    <name evidence="2" type="ORF">CM83_22973</name>
    <name evidence="3" type="ORF">g.36474</name>
</gene>
<accession>A0A0A9WL38</accession>
<reference evidence="2" key="2">
    <citation type="submission" date="2014-07" db="EMBL/GenBank/DDBJ databases">
        <authorList>
            <person name="Hull J."/>
        </authorList>
    </citation>
    <scope>NUCLEOTIDE SEQUENCE</scope>
</reference>
<dbReference type="EMBL" id="GBHO01038029">
    <property type="protein sequence ID" value="JAG05575.1"/>
    <property type="molecule type" value="Transcribed_RNA"/>
</dbReference>
<sequence>METEFDLVNVVVTTTPTSDSTITSIAGPGSSPTDVTSSVVAHHQVQTMIAGRDEMKKKKKRRSVLTMLRHKRKAYARIRSTMAGSSKHKKPRPTRELKELNPDGNGSGYASEEVFGEKQKRPGNCIVCVRKPAVVNQQWSHGDILEFHSAILVLIQRDKLDVPGFINTEILQNSPWYCFTCDCPETAQTAMSLFENMEMCYWETCLYSTLRNKTTLLGGHVGMLLSSKENFLAMLERFNAYRSLNFDEWYLFTFERNNGGVYFEIVVPTSNSLTIAERLGGYLCVEFRLEKVWPVNIDYWRPSNLL</sequence>
<organism evidence="2">
    <name type="scientific">Lygus hesperus</name>
    <name type="common">Western plant bug</name>
    <dbReference type="NCBI Taxonomy" id="30085"/>
    <lineage>
        <taxon>Eukaryota</taxon>
        <taxon>Metazoa</taxon>
        <taxon>Ecdysozoa</taxon>
        <taxon>Arthropoda</taxon>
        <taxon>Hexapoda</taxon>
        <taxon>Insecta</taxon>
        <taxon>Pterygota</taxon>
        <taxon>Neoptera</taxon>
        <taxon>Paraneoptera</taxon>
        <taxon>Hemiptera</taxon>
        <taxon>Heteroptera</taxon>
        <taxon>Panheteroptera</taxon>
        <taxon>Cimicomorpha</taxon>
        <taxon>Miridae</taxon>
        <taxon>Mirini</taxon>
        <taxon>Lygus</taxon>
    </lineage>
</organism>
<protein>
    <submittedName>
        <fullName evidence="2">DNA ligase</fullName>
    </submittedName>
</protein>
<evidence type="ECO:0000256" key="1">
    <source>
        <dbReference type="SAM" id="MobiDB-lite"/>
    </source>
</evidence>
<dbReference type="GO" id="GO:0016874">
    <property type="term" value="F:ligase activity"/>
    <property type="evidence" value="ECO:0007669"/>
    <property type="project" value="UniProtKB-KW"/>
</dbReference>
<dbReference type="AlphaFoldDB" id="A0A0A9WL38"/>
<proteinExistence type="predicted"/>
<evidence type="ECO:0000313" key="2">
    <source>
        <dbReference type="EMBL" id="JAG05575.1"/>
    </source>
</evidence>
<reference evidence="3" key="3">
    <citation type="journal article" date="2016" name="Gigascience">
        <title>De novo construction of an expanded transcriptome assembly for the western tarnished plant bug, Lygus hesperus.</title>
        <authorList>
            <person name="Tassone E.E."/>
            <person name="Geib S.M."/>
            <person name="Hall B."/>
            <person name="Fabrick J.A."/>
            <person name="Brent C.S."/>
            <person name="Hull J.J."/>
        </authorList>
    </citation>
    <scope>NUCLEOTIDE SEQUENCE</scope>
</reference>
<reference evidence="2" key="1">
    <citation type="journal article" date="2014" name="PLoS ONE">
        <title>Transcriptome-Based Identification of ABC Transporters in the Western Tarnished Plant Bug Lygus hesperus.</title>
        <authorList>
            <person name="Hull J.J."/>
            <person name="Chaney K."/>
            <person name="Geib S.M."/>
            <person name="Fabrick J.A."/>
            <person name="Brent C.S."/>
            <person name="Walsh D."/>
            <person name="Lavine L.C."/>
        </authorList>
    </citation>
    <scope>NUCLEOTIDE SEQUENCE</scope>
</reference>
<name>A0A0A9WL38_LYGHE</name>
<feature type="region of interest" description="Disordered" evidence="1">
    <location>
        <begin position="79"/>
        <end position="111"/>
    </location>
</feature>